<proteinExistence type="predicted"/>
<dbReference type="PATRIC" id="fig|796943.3.peg.25"/>
<dbReference type="GO" id="GO:0003677">
    <property type="term" value="F:DNA binding"/>
    <property type="evidence" value="ECO:0007669"/>
    <property type="project" value="InterPro"/>
</dbReference>
<feature type="domain" description="Helix-hairpin-helix DNA-binding motif class 1" evidence="3">
    <location>
        <begin position="182"/>
        <end position="201"/>
    </location>
</feature>
<keyword evidence="2" id="KW-1133">Transmembrane helix</keyword>
<dbReference type="STRING" id="796943.HMPREF9625_00021"/>
<feature type="domain" description="Helix-hairpin-helix DNA-binding motif class 1" evidence="3">
    <location>
        <begin position="212"/>
        <end position="231"/>
    </location>
</feature>
<dbReference type="GO" id="GO:0006281">
    <property type="term" value="P:DNA repair"/>
    <property type="evidence" value="ECO:0007669"/>
    <property type="project" value="InterPro"/>
</dbReference>
<reference evidence="4" key="1">
    <citation type="submission" date="2011-08" db="EMBL/GenBank/DDBJ databases">
        <authorList>
            <consortium name="The Broad Institute Genome Sequencing Platform"/>
            <person name="Earl A."/>
            <person name="Ward D."/>
            <person name="Feldgarden M."/>
            <person name="Gevers D."/>
            <person name="Sizova M."/>
            <person name="Hazen A."/>
            <person name="Epstein S."/>
            <person name="Young S.K."/>
            <person name="Zeng Q."/>
            <person name="Gargeya S."/>
            <person name="Fitzgerald M."/>
            <person name="Haas B."/>
            <person name="Abouelleil A."/>
            <person name="Alvarado L."/>
            <person name="Arachchi H.M."/>
            <person name="Berlin A."/>
            <person name="Brown A."/>
            <person name="Chapman S.B."/>
            <person name="Chen Z."/>
            <person name="Dunbar C."/>
            <person name="Freedman E."/>
            <person name="Gearin G."/>
            <person name="Gellesch M."/>
            <person name="Goldberg J."/>
            <person name="Griggs A."/>
            <person name="Gujja S."/>
            <person name="Heiman D."/>
            <person name="Howarth C."/>
            <person name="Larson L."/>
            <person name="Lui A."/>
            <person name="MacDonald P.J.P."/>
            <person name="Montmayeur A."/>
            <person name="Murphy C."/>
            <person name="Neiman D."/>
            <person name="Pearson M."/>
            <person name="Priest M."/>
            <person name="Roberts A."/>
            <person name="Saif S."/>
            <person name="Shea T."/>
            <person name="Shenoy N."/>
            <person name="Sisk P."/>
            <person name="Stolte C."/>
            <person name="Sykes S."/>
            <person name="Wortman J."/>
            <person name="Nusbaum C."/>
            <person name="Birren B."/>
        </authorList>
    </citation>
    <scope>NUCLEOTIDE SEQUENCE</scope>
    <source>
        <strain evidence="4">ACB1</strain>
    </source>
</reference>
<evidence type="ECO:0000256" key="1">
    <source>
        <dbReference type="SAM" id="MobiDB-lite"/>
    </source>
</evidence>
<evidence type="ECO:0000313" key="5">
    <source>
        <dbReference type="Proteomes" id="UP000018461"/>
    </source>
</evidence>
<reference evidence="4" key="2">
    <citation type="submission" date="2013-03" db="EMBL/GenBank/DDBJ databases">
        <title>The Genome Sequence of Oribacterium sp. ACB1.</title>
        <authorList>
            <consortium name="The Broad Institute Genomics Platform"/>
            <consortium name="The Broad Institute Genome Sequencing Center for Infectious Disease"/>
            <person name="Earl A."/>
            <person name="Ward D."/>
            <person name="Feldgarden M."/>
            <person name="Gevers D."/>
            <person name="Sizova M."/>
            <person name="Hazen A."/>
            <person name="Epstein S."/>
            <person name="Walker B."/>
            <person name="Young S."/>
            <person name="Zeng Q."/>
            <person name="Gargeya S."/>
            <person name="Fitzgerald M."/>
            <person name="Haas B."/>
            <person name="Abouelleil A."/>
            <person name="Allen A.W."/>
            <person name="Alvarado L."/>
            <person name="Arachchi H.M."/>
            <person name="Berlin A.M."/>
            <person name="Chapman S.B."/>
            <person name="Gainer-Dewar J."/>
            <person name="Goldberg J."/>
            <person name="Griggs A."/>
            <person name="Gujja S."/>
            <person name="Hansen M."/>
            <person name="Howarth C."/>
            <person name="Imamovic A."/>
            <person name="Ireland A."/>
            <person name="Larimer J."/>
            <person name="McCowan C."/>
            <person name="Murphy C."/>
            <person name="Pearson M."/>
            <person name="Poon T.W."/>
            <person name="Priest M."/>
            <person name="Roberts A."/>
            <person name="Saif S."/>
            <person name="Shea T."/>
            <person name="Sisk P."/>
            <person name="Sykes S."/>
            <person name="Wortman J."/>
            <person name="Nusbaum C."/>
            <person name="Birren B."/>
        </authorList>
    </citation>
    <scope>NUCLEOTIDE SEQUENCE [LARGE SCALE GENOMIC DNA]</scope>
    <source>
        <strain evidence="4">ACB1</strain>
    </source>
</reference>
<dbReference type="InterPro" id="IPR004509">
    <property type="entry name" value="Competence_ComEA_HhH"/>
</dbReference>
<evidence type="ECO:0000313" key="4">
    <source>
        <dbReference type="EMBL" id="EHL14178.1"/>
    </source>
</evidence>
<dbReference type="InterPro" id="IPR051675">
    <property type="entry name" value="Endo/Exo/Phosphatase_dom_1"/>
</dbReference>
<dbReference type="SMART" id="SM00278">
    <property type="entry name" value="HhH1"/>
    <property type="match status" value="2"/>
</dbReference>
<evidence type="ECO:0000256" key="2">
    <source>
        <dbReference type="SAM" id="Phobius"/>
    </source>
</evidence>
<sequence>MYPYYSEHPEKQESYQEEKEFDGKYFSDYSKEFREEEELSCFWKKYLERGKILLLLILLSVSAFFFLAVKDRESEVLYEGRAGEEQTYTQKEEFSEGKESRSMEEMERRKKERESQQEIERVTEETDMADEKEIADGKKVNKEETVEAEKGNKEGIEATESERKSDKRNTSTKININTANAKELESLKGIGPATANNIISYREEYGGFSTIEEIMNVKRIGEKTFAKIQDFITVE</sequence>
<dbReference type="SUPFAM" id="SSF47781">
    <property type="entry name" value="RuvA domain 2-like"/>
    <property type="match status" value="1"/>
</dbReference>
<keyword evidence="2" id="KW-0812">Transmembrane</keyword>
<dbReference type="PANTHER" id="PTHR21180">
    <property type="entry name" value="ENDONUCLEASE/EXONUCLEASE/PHOSPHATASE FAMILY DOMAIN-CONTAINING PROTEIN 1"/>
    <property type="match status" value="1"/>
</dbReference>
<dbReference type="EMBL" id="AFZC02000003">
    <property type="protein sequence ID" value="EHL14178.1"/>
    <property type="molecule type" value="Genomic_DNA"/>
</dbReference>
<dbReference type="InterPro" id="IPR010994">
    <property type="entry name" value="RuvA_2-like"/>
</dbReference>
<keyword evidence="2" id="KW-0472">Membrane</keyword>
<accession>G9WJY1</accession>
<dbReference type="Pfam" id="PF12836">
    <property type="entry name" value="HHH_3"/>
    <property type="match status" value="1"/>
</dbReference>
<feature type="region of interest" description="Disordered" evidence="1">
    <location>
        <begin position="85"/>
        <end position="171"/>
    </location>
</feature>
<comment type="caution">
    <text evidence="4">The sequence shown here is derived from an EMBL/GenBank/DDBJ whole genome shotgun (WGS) entry which is preliminary data.</text>
</comment>
<dbReference type="RefSeq" id="WP_009533898.1">
    <property type="nucleotide sequence ID" value="NZ_KE148312.1"/>
</dbReference>
<feature type="compositionally biased region" description="Basic and acidic residues" evidence="1">
    <location>
        <begin position="90"/>
        <end position="169"/>
    </location>
</feature>
<keyword evidence="5" id="KW-1185">Reference proteome</keyword>
<organism evidence="4 5">
    <name type="scientific">Oribacterium parvum ACB1</name>
    <dbReference type="NCBI Taxonomy" id="796943"/>
    <lineage>
        <taxon>Bacteria</taxon>
        <taxon>Bacillati</taxon>
        <taxon>Bacillota</taxon>
        <taxon>Clostridia</taxon>
        <taxon>Lachnospirales</taxon>
        <taxon>Lachnospiraceae</taxon>
        <taxon>Oribacterium</taxon>
    </lineage>
</organism>
<dbReference type="AlphaFoldDB" id="G9WJY1"/>
<name>G9WJY1_9FIRM</name>
<dbReference type="PANTHER" id="PTHR21180:SF32">
    <property type="entry name" value="ENDONUCLEASE_EXONUCLEASE_PHOSPHATASE FAMILY DOMAIN-CONTAINING PROTEIN 1"/>
    <property type="match status" value="1"/>
</dbReference>
<dbReference type="HOGENOM" id="CLU_1265891_0_0_9"/>
<dbReference type="NCBIfam" id="TIGR00426">
    <property type="entry name" value="competence protein ComEA helix-hairpin-helix repeat region"/>
    <property type="match status" value="1"/>
</dbReference>
<evidence type="ECO:0000259" key="3">
    <source>
        <dbReference type="SMART" id="SM00278"/>
    </source>
</evidence>
<dbReference type="GO" id="GO:0015628">
    <property type="term" value="P:protein secretion by the type II secretion system"/>
    <property type="evidence" value="ECO:0007669"/>
    <property type="project" value="TreeGrafter"/>
</dbReference>
<gene>
    <name evidence="4" type="ORF">HMPREF9625_00021</name>
</gene>
<protein>
    <submittedName>
        <fullName evidence="4">ComEA protein</fullName>
    </submittedName>
</protein>
<dbReference type="InterPro" id="IPR003583">
    <property type="entry name" value="Hlx-hairpin-Hlx_DNA-bd_motif"/>
</dbReference>
<dbReference type="GO" id="GO:0015627">
    <property type="term" value="C:type II protein secretion system complex"/>
    <property type="evidence" value="ECO:0007669"/>
    <property type="project" value="TreeGrafter"/>
</dbReference>
<feature type="transmembrane region" description="Helical" evidence="2">
    <location>
        <begin position="52"/>
        <end position="69"/>
    </location>
</feature>
<dbReference type="Gene3D" id="1.10.150.280">
    <property type="entry name" value="AF1531-like domain"/>
    <property type="match status" value="1"/>
</dbReference>
<dbReference type="Proteomes" id="UP000018461">
    <property type="component" value="Unassembled WGS sequence"/>
</dbReference>